<sequence length="67" mass="7860">MGIPTFVTEGGKVVKTGFLWSNTQGLTRENVLRRLNQGYLVIWWIYLIKVKKINLTLTKLMLQFLNY</sequence>
<dbReference type="AlphaFoldDB" id="A0A3M7PR92"/>
<comment type="caution">
    <text evidence="1">The sequence shown here is derived from an EMBL/GenBank/DDBJ whole genome shotgun (WGS) entry which is preliminary data.</text>
</comment>
<proteinExistence type="predicted"/>
<reference evidence="1 2" key="1">
    <citation type="journal article" date="2018" name="Sci. Rep.">
        <title>Genomic signatures of local adaptation to the degree of environmental predictability in rotifers.</title>
        <authorList>
            <person name="Franch-Gras L."/>
            <person name="Hahn C."/>
            <person name="Garcia-Roger E.M."/>
            <person name="Carmona M.J."/>
            <person name="Serra M."/>
            <person name="Gomez A."/>
        </authorList>
    </citation>
    <scope>NUCLEOTIDE SEQUENCE [LARGE SCALE GENOMIC DNA]</scope>
    <source>
        <strain evidence="1">HYR1</strain>
    </source>
</reference>
<dbReference type="EMBL" id="REGN01009279">
    <property type="protein sequence ID" value="RNA01543.1"/>
    <property type="molecule type" value="Genomic_DNA"/>
</dbReference>
<name>A0A3M7PR92_BRAPC</name>
<keyword evidence="2" id="KW-1185">Reference proteome</keyword>
<organism evidence="1 2">
    <name type="scientific">Brachionus plicatilis</name>
    <name type="common">Marine rotifer</name>
    <name type="synonym">Brachionus muelleri</name>
    <dbReference type="NCBI Taxonomy" id="10195"/>
    <lineage>
        <taxon>Eukaryota</taxon>
        <taxon>Metazoa</taxon>
        <taxon>Spiralia</taxon>
        <taxon>Gnathifera</taxon>
        <taxon>Rotifera</taxon>
        <taxon>Eurotatoria</taxon>
        <taxon>Monogononta</taxon>
        <taxon>Pseudotrocha</taxon>
        <taxon>Ploima</taxon>
        <taxon>Brachionidae</taxon>
        <taxon>Brachionus</taxon>
    </lineage>
</organism>
<evidence type="ECO:0000313" key="2">
    <source>
        <dbReference type="Proteomes" id="UP000276133"/>
    </source>
</evidence>
<gene>
    <name evidence="1" type="ORF">BpHYR1_051053</name>
</gene>
<protein>
    <submittedName>
        <fullName evidence="1">Uncharacterized protein</fullName>
    </submittedName>
</protein>
<dbReference type="Proteomes" id="UP000276133">
    <property type="component" value="Unassembled WGS sequence"/>
</dbReference>
<evidence type="ECO:0000313" key="1">
    <source>
        <dbReference type="EMBL" id="RNA01543.1"/>
    </source>
</evidence>
<accession>A0A3M7PR92</accession>